<accession>A0A6J0BP07</accession>
<feature type="active site" description="Charge relay system" evidence="7">
    <location>
        <position position="408"/>
    </location>
</feature>
<feature type="chain" id="PRO_5026666841" evidence="8">
    <location>
        <begin position="24"/>
        <end position="443"/>
    </location>
</feature>
<keyword evidence="2 8" id="KW-0732">Signal</keyword>
<evidence type="ECO:0000256" key="4">
    <source>
        <dbReference type="ARBA" id="ARBA00022963"/>
    </source>
</evidence>
<organism evidence="11">
    <name type="scientific">Neodiprion lecontei</name>
    <name type="common">Redheaded pine sawfly</name>
    <dbReference type="NCBI Taxonomy" id="441921"/>
    <lineage>
        <taxon>Eukaryota</taxon>
        <taxon>Metazoa</taxon>
        <taxon>Ecdysozoa</taxon>
        <taxon>Arthropoda</taxon>
        <taxon>Hexapoda</taxon>
        <taxon>Insecta</taxon>
        <taxon>Pterygota</taxon>
        <taxon>Neoptera</taxon>
        <taxon>Endopterygota</taxon>
        <taxon>Hymenoptera</taxon>
        <taxon>Tenthredinoidea</taxon>
        <taxon>Diprionidae</taxon>
        <taxon>Diprioninae</taxon>
        <taxon>Neodiprion</taxon>
    </lineage>
</organism>
<dbReference type="InterPro" id="IPR025483">
    <property type="entry name" value="Lipase_euk"/>
</dbReference>
<dbReference type="Pfam" id="PF04083">
    <property type="entry name" value="Abhydro_lipase"/>
    <property type="match status" value="1"/>
</dbReference>
<proteinExistence type="inferred from homology"/>
<feature type="signal peptide" evidence="8">
    <location>
        <begin position="1"/>
        <end position="23"/>
    </location>
</feature>
<evidence type="ECO:0000313" key="11">
    <source>
        <dbReference type="RefSeq" id="XP_015515987.1"/>
    </source>
</evidence>
<dbReference type="SUPFAM" id="SSF53474">
    <property type="entry name" value="alpha/beta-Hydrolases"/>
    <property type="match status" value="1"/>
</dbReference>
<gene>
    <name evidence="11" type="primary">LOC107221496</name>
</gene>
<keyword evidence="3" id="KW-0378">Hydrolase</keyword>
<name>A0A6J0BP07_NEOLC</name>
<protein>
    <submittedName>
        <fullName evidence="11">Lipase 3 isoform X1</fullName>
    </submittedName>
</protein>
<dbReference type="KEGG" id="nlo:107221496"/>
<evidence type="ECO:0000256" key="5">
    <source>
        <dbReference type="ARBA" id="ARBA00023098"/>
    </source>
</evidence>
<comment type="similarity">
    <text evidence="1">Belongs to the AB hydrolase superfamily. Lipase family.</text>
</comment>
<dbReference type="Gene3D" id="3.40.50.1820">
    <property type="entry name" value="alpha/beta hydrolase"/>
    <property type="match status" value="1"/>
</dbReference>
<evidence type="ECO:0000313" key="10">
    <source>
        <dbReference type="Proteomes" id="UP000829291"/>
    </source>
</evidence>
<feature type="active site" description="Charge relay system" evidence="7">
    <location>
        <position position="377"/>
    </location>
</feature>
<evidence type="ECO:0000256" key="3">
    <source>
        <dbReference type="ARBA" id="ARBA00022801"/>
    </source>
</evidence>
<dbReference type="PIRSF" id="PIRSF000862">
    <property type="entry name" value="Steryl_ester_lip"/>
    <property type="match status" value="1"/>
</dbReference>
<dbReference type="GeneID" id="107221496"/>
<evidence type="ECO:0000256" key="7">
    <source>
        <dbReference type="PIRSR" id="PIRSR000862-1"/>
    </source>
</evidence>
<feature type="active site" description="Nucleophile" evidence="7">
    <location>
        <position position="204"/>
    </location>
</feature>
<keyword evidence="4" id="KW-0442">Lipid degradation</keyword>
<dbReference type="InParanoid" id="A0A6J0BP07"/>
<dbReference type="InterPro" id="IPR006693">
    <property type="entry name" value="AB_hydrolase_lipase"/>
</dbReference>
<reference evidence="11" key="1">
    <citation type="submission" date="2025-08" db="UniProtKB">
        <authorList>
            <consortium name="RefSeq"/>
        </authorList>
    </citation>
    <scope>IDENTIFICATION</scope>
    <source>
        <tissue evidence="11">Thorax and Abdomen</tissue>
    </source>
</reference>
<evidence type="ECO:0000259" key="9">
    <source>
        <dbReference type="Pfam" id="PF04083"/>
    </source>
</evidence>
<dbReference type="FunFam" id="3.40.50.1820:FF:000021">
    <property type="entry name" value="Lipase"/>
    <property type="match status" value="1"/>
</dbReference>
<evidence type="ECO:0000256" key="8">
    <source>
        <dbReference type="SAM" id="SignalP"/>
    </source>
</evidence>
<dbReference type="PANTHER" id="PTHR11005">
    <property type="entry name" value="LYSOSOMAL ACID LIPASE-RELATED"/>
    <property type="match status" value="1"/>
</dbReference>
<dbReference type="GO" id="GO:0016788">
    <property type="term" value="F:hydrolase activity, acting on ester bonds"/>
    <property type="evidence" value="ECO:0007669"/>
    <property type="project" value="InterPro"/>
</dbReference>
<keyword evidence="10" id="KW-1185">Reference proteome</keyword>
<keyword evidence="6" id="KW-0325">Glycoprotein</keyword>
<keyword evidence="5" id="KW-0443">Lipid metabolism</keyword>
<dbReference type="RefSeq" id="XP_015515987.1">
    <property type="nucleotide sequence ID" value="XM_015660501.2"/>
</dbReference>
<dbReference type="InterPro" id="IPR029058">
    <property type="entry name" value="AB_hydrolase_fold"/>
</dbReference>
<dbReference type="GO" id="GO:0016042">
    <property type="term" value="P:lipid catabolic process"/>
    <property type="evidence" value="ECO:0007669"/>
    <property type="project" value="UniProtKB-KW"/>
</dbReference>
<evidence type="ECO:0000256" key="1">
    <source>
        <dbReference type="ARBA" id="ARBA00010701"/>
    </source>
</evidence>
<feature type="domain" description="Partial AB-hydrolase lipase" evidence="9">
    <location>
        <begin position="69"/>
        <end position="127"/>
    </location>
</feature>
<dbReference type="Proteomes" id="UP000829291">
    <property type="component" value="Chromosome 6"/>
</dbReference>
<evidence type="ECO:0000256" key="6">
    <source>
        <dbReference type="ARBA" id="ARBA00023180"/>
    </source>
</evidence>
<evidence type="ECO:0000256" key="2">
    <source>
        <dbReference type="ARBA" id="ARBA00022729"/>
    </source>
</evidence>
<sequence>MNRFPDMLRLVLAWLSLVSTLMGEIHIFESSSNFGFNNLTDDHNDYHGKAIGKGASMSTYDPEVYLPTPDMVRRAGYYAESHVVETKDGYFLTLHRIPGRIGSPVIHGKPSVMLQHGFLSSSADWVIPGRGKALAYILVDRGYDVWLGNARGNTYSRAHATLSISDPKFWNFTWHEMGIYDLPATIDYITKYKKEKSILYVGHSMGTTMFYVMASERPDVARKVGAMFSLAPIAFLNHAKSPIRIVAPYIQDIEMIARIFGANEFLPQSFILRFLARYGCDINVSEETICANAVFIFCGFDKEQFNNTLLPIVLGHSPAGTSTKTLLHFLQGMNSGEFRQYDYGKEKNLEIYHSVSPPAYNLSGINVSISLHYADNDWLASITDVKRLYQALPKTIGIYRVNFPKFNHLDFLWGIDAPKLVYDKLIFMMEKYYWKVNKKRIAV</sequence>
<dbReference type="AlphaFoldDB" id="A0A6J0BP07"/>
<dbReference type="OrthoDB" id="9974421at2759"/>